<dbReference type="EMBL" id="JBBXJM010000003">
    <property type="protein sequence ID" value="KAL1409826.1"/>
    <property type="molecule type" value="Genomic_DNA"/>
</dbReference>
<feature type="region of interest" description="Disordered" evidence="1">
    <location>
        <begin position="141"/>
        <end position="210"/>
    </location>
</feature>
<evidence type="ECO:0000256" key="1">
    <source>
        <dbReference type="SAM" id="MobiDB-lite"/>
    </source>
</evidence>
<gene>
    <name evidence="2" type="ORF">Q8F55_003825</name>
</gene>
<feature type="compositionally biased region" description="Basic and acidic residues" evidence="1">
    <location>
        <begin position="184"/>
        <end position="198"/>
    </location>
</feature>
<reference evidence="2 3" key="1">
    <citation type="submission" date="2023-08" db="EMBL/GenBank/DDBJ databases">
        <title>Annotated Genome Sequence of Vanrija albida AlHP1.</title>
        <authorList>
            <person name="Herzog R."/>
        </authorList>
    </citation>
    <scope>NUCLEOTIDE SEQUENCE [LARGE SCALE GENOMIC DNA]</scope>
    <source>
        <strain evidence="2 3">AlHP1</strain>
    </source>
</reference>
<dbReference type="Proteomes" id="UP001565368">
    <property type="component" value="Unassembled WGS sequence"/>
</dbReference>
<dbReference type="RefSeq" id="XP_069209770.1">
    <property type="nucleotide sequence ID" value="XM_069352352.1"/>
</dbReference>
<protein>
    <recommendedName>
        <fullName evidence="4">C2H2-type domain-containing protein</fullName>
    </recommendedName>
</protein>
<dbReference type="GeneID" id="95984868"/>
<evidence type="ECO:0008006" key="4">
    <source>
        <dbReference type="Google" id="ProtNLM"/>
    </source>
</evidence>
<proteinExistence type="predicted"/>
<accession>A0ABR3Q522</accession>
<sequence>MVLGKSWASHGLPSSVSECSTCGVWLVGYEEIDGHRAEHVKNAVTAMPRSLVGQAGKANGGASNFYCPINVDLPRPERGATFNQRQGQLFHINQHLISMAKGSKKDAHCPFGTCSESPRMKPAKLADHFIVTHGMPLAGLTKPGKPASPAGHGLIDDDMKALVVEKPRKKRAMTSNSSQSTRDSSGEDSDRASDEPTHTNEFAGLPPCRA</sequence>
<organism evidence="2 3">
    <name type="scientific">Vanrija albida</name>
    <dbReference type="NCBI Taxonomy" id="181172"/>
    <lineage>
        <taxon>Eukaryota</taxon>
        <taxon>Fungi</taxon>
        <taxon>Dikarya</taxon>
        <taxon>Basidiomycota</taxon>
        <taxon>Agaricomycotina</taxon>
        <taxon>Tremellomycetes</taxon>
        <taxon>Trichosporonales</taxon>
        <taxon>Trichosporonaceae</taxon>
        <taxon>Vanrija</taxon>
    </lineage>
</organism>
<feature type="compositionally biased region" description="Basic and acidic residues" evidence="1">
    <location>
        <begin position="154"/>
        <end position="166"/>
    </location>
</feature>
<evidence type="ECO:0000313" key="3">
    <source>
        <dbReference type="Proteomes" id="UP001565368"/>
    </source>
</evidence>
<evidence type="ECO:0000313" key="2">
    <source>
        <dbReference type="EMBL" id="KAL1409826.1"/>
    </source>
</evidence>
<comment type="caution">
    <text evidence="2">The sequence shown here is derived from an EMBL/GenBank/DDBJ whole genome shotgun (WGS) entry which is preliminary data.</text>
</comment>
<keyword evidence="3" id="KW-1185">Reference proteome</keyword>
<name>A0ABR3Q522_9TREE</name>